<name>A0A4Y2DTK3_ARAVE</name>
<evidence type="ECO:0000313" key="3">
    <source>
        <dbReference type="Proteomes" id="UP000499080"/>
    </source>
</evidence>
<sequence>MPTLTNSHHRPHHILNGYFT</sequence>
<proteinExistence type="predicted"/>
<accession>A0A4Y2DTK3</accession>
<organism evidence="2 3">
    <name type="scientific">Araneus ventricosus</name>
    <name type="common">Orbweaver spider</name>
    <name type="synonym">Epeira ventricosa</name>
    <dbReference type="NCBI Taxonomy" id="182803"/>
    <lineage>
        <taxon>Eukaryota</taxon>
        <taxon>Metazoa</taxon>
        <taxon>Ecdysozoa</taxon>
        <taxon>Arthropoda</taxon>
        <taxon>Chelicerata</taxon>
        <taxon>Arachnida</taxon>
        <taxon>Araneae</taxon>
        <taxon>Araneomorphae</taxon>
        <taxon>Entelegynae</taxon>
        <taxon>Araneoidea</taxon>
        <taxon>Araneidae</taxon>
        <taxon>Araneus</taxon>
    </lineage>
</organism>
<feature type="non-terminal residue" evidence="2">
    <location>
        <position position="20"/>
    </location>
</feature>
<keyword evidence="3" id="KW-1185">Reference proteome</keyword>
<comment type="caution">
    <text evidence="2">The sequence shown here is derived from an EMBL/GenBank/DDBJ whole genome shotgun (WGS) entry which is preliminary data.</text>
</comment>
<evidence type="ECO:0000256" key="1">
    <source>
        <dbReference type="SAM" id="MobiDB-lite"/>
    </source>
</evidence>
<dbReference type="AlphaFoldDB" id="A0A4Y2DTK3"/>
<dbReference type="EMBL" id="BGPR01000427">
    <property type="protein sequence ID" value="GBM19617.1"/>
    <property type="molecule type" value="Genomic_DNA"/>
</dbReference>
<gene>
    <name evidence="2" type="ORF">AVEN_107293_1</name>
</gene>
<feature type="region of interest" description="Disordered" evidence="1">
    <location>
        <begin position="1"/>
        <end position="20"/>
    </location>
</feature>
<dbReference type="Proteomes" id="UP000499080">
    <property type="component" value="Unassembled WGS sequence"/>
</dbReference>
<protein>
    <submittedName>
        <fullName evidence="2">Uncharacterized protein</fullName>
    </submittedName>
</protein>
<reference evidence="2 3" key="1">
    <citation type="journal article" date="2019" name="Sci. Rep.">
        <title>Orb-weaving spider Araneus ventricosus genome elucidates the spidroin gene catalogue.</title>
        <authorList>
            <person name="Kono N."/>
            <person name="Nakamura H."/>
            <person name="Ohtoshi R."/>
            <person name="Moran D.A.P."/>
            <person name="Shinohara A."/>
            <person name="Yoshida Y."/>
            <person name="Fujiwara M."/>
            <person name="Mori M."/>
            <person name="Tomita M."/>
            <person name="Arakawa K."/>
        </authorList>
    </citation>
    <scope>NUCLEOTIDE SEQUENCE [LARGE SCALE GENOMIC DNA]</scope>
</reference>
<evidence type="ECO:0000313" key="2">
    <source>
        <dbReference type="EMBL" id="GBM19617.1"/>
    </source>
</evidence>